<feature type="binding site" evidence="10">
    <location>
        <position position="186"/>
    </location>
    <ligand>
        <name>[2Fe-2S] cluster</name>
        <dbReference type="ChEBI" id="CHEBI:190135"/>
    </ligand>
</feature>
<dbReference type="PANTHER" id="PTHR13273">
    <property type="entry name" value="ANAMORSIN"/>
    <property type="match status" value="1"/>
</dbReference>
<feature type="region of interest" description="Fe-S binding site B" evidence="10">
    <location>
        <begin position="217"/>
        <end position="231"/>
    </location>
</feature>
<keyword evidence="13" id="KW-1185">Reference proteome</keyword>
<dbReference type="InterPro" id="IPR007785">
    <property type="entry name" value="Anamorsin"/>
</dbReference>
<organism evidence="12 13">
    <name type="scientific">Molorchus minor</name>
    <dbReference type="NCBI Taxonomy" id="1323400"/>
    <lineage>
        <taxon>Eukaryota</taxon>
        <taxon>Metazoa</taxon>
        <taxon>Ecdysozoa</taxon>
        <taxon>Arthropoda</taxon>
        <taxon>Hexapoda</taxon>
        <taxon>Insecta</taxon>
        <taxon>Pterygota</taxon>
        <taxon>Neoptera</taxon>
        <taxon>Endopterygota</taxon>
        <taxon>Coleoptera</taxon>
        <taxon>Polyphaga</taxon>
        <taxon>Cucujiformia</taxon>
        <taxon>Chrysomeloidea</taxon>
        <taxon>Cerambycidae</taxon>
        <taxon>Lamiinae</taxon>
        <taxon>Monochamini</taxon>
        <taxon>Molorchus</taxon>
    </lineage>
</organism>
<comment type="domain">
    <text evidence="10">The N-terminal domain has structural similarity with S-adenosyl-L-methionine-dependent methyltransferases, but does not bind S-adenosyl-L-methionine. It is required for correct assembly of the 2 Fe-S clusters.</text>
</comment>
<feature type="binding site" evidence="10">
    <location>
        <position position="191"/>
    </location>
    <ligand>
        <name>[2Fe-2S] cluster</name>
        <dbReference type="ChEBI" id="CHEBI:190135"/>
    </ligand>
</feature>
<feature type="domain" description="Anamorsin C-terminal" evidence="11">
    <location>
        <begin position="206"/>
        <end position="245"/>
    </location>
</feature>
<keyword evidence="4 10" id="KW-0963">Cytoplasm</keyword>
<proteinExistence type="inferred from homology"/>
<evidence type="ECO:0000256" key="1">
    <source>
        <dbReference type="ARBA" id="ARBA00001966"/>
    </source>
</evidence>
<evidence type="ECO:0000256" key="5">
    <source>
        <dbReference type="ARBA" id="ARBA00022714"/>
    </source>
</evidence>
<dbReference type="Gene3D" id="3.40.50.150">
    <property type="entry name" value="Vaccinia Virus protein VP39"/>
    <property type="match status" value="1"/>
</dbReference>
<comment type="cofactor">
    <cofactor evidence="10">
        <name>[2Fe-2S] cluster</name>
        <dbReference type="ChEBI" id="CHEBI:190135"/>
    </cofactor>
</comment>
<evidence type="ECO:0000313" key="13">
    <source>
        <dbReference type="Proteomes" id="UP001162164"/>
    </source>
</evidence>
<keyword evidence="3 10" id="KW-0004">4Fe-4S</keyword>
<evidence type="ECO:0000256" key="6">
    <source>
        <dbReference type="ARBA" id="ARBA00022723"/>
    </source>
</evidence>
<feature type="binding site" evidence="10">
    <location>
        <position position="228"/>
    </location>
    <ligand>
        <name>[4Fe-4S] cluster</name>
        <dbReference type="ChEBI" id="CHEBI:49883"/>
    </ligand>
</feature>
<keyword evidence="6 10" id="KW-0479">Metal-binding</keyword>
<dbReference type="InterPro" id="IPR046408">
    <property type="entry name" value="CIAPIN1"/>
</dbReference>
<feature type="short sequence motif" description="Cx2C motif 1" evidence="10">
    <location>
        <begin position="217"/>
        <end position="220"/>
    </location>
</feature>
<name>A0ABQ9J5S4_9CUCU</name>
<comment type="domain">
    <text evidence="10">The twin Cx2C motifs are involved in the recognition by the mitochondrial MIA40-ERV1 disulfide relay system. The formation of 2 disulfide bonds in the Cx2C motifs through dithiol/disulfide exchange reactions effectively traps the protein in the mitochondrial intermembrane space.</text>
</comment>
<evidence type="ECO:0000259" key="11">
    <source>
        <dbReference type="Pfam" id="PF05093"/>
    </source>
</evidence>
<feature type="binding site" evidence="10">
    <location>
        <position position="189"/>
    </location>
    <ligand>
        <name>[2Fe-2S] cluster</name>
        <dbReference type="ChEBI" id="CHEBI:190135"/>
    </ligand>
</feature>
<evidence type="ECO:0000313" key="12">
    <source>
        <dbReference type="EMBL" id="KAJ8972877.1"/>
    </source>
</evidence>
<comment type="subunit">
    <text evidence="10">Monomer.</text>
</comment>
<keyword evidence="7 10" id="KW-0408">Iron</keyword>
<comment type="caution">
    <text evidence="12">The sequence shown here is derived from an EMBL/GenBank/DDBJ whole genome shotgun (WGS) entry which is preliminary data.</text>
</comment>
<feature type="binding site" evidence="10">
    <location>
        <position position="217"/>
    </location>
    <ligand>
        <name>[4Fe-4S] cluster</name>
        <dbReference type="ChEBI" id="CHEBI:49883"/>
    </ligand>
</feature>
<sequence>MSREMEYIKKLNISNNILIVCEETEKETFKKVTERFQIKYVLPYTELTSYGEIQNESLDSVLSTLTDEKFTNEVISKFLTLLKPSGKLVLSKIVNYDNIKFNLSINGFMHIESNEGNLIAEKPKFKAGSSAKINLPKKSTPAVWKLDDNTYDDLIDPDDLLDEDDLKKPDPASLRVCGTTGKRKACKDCSCGLAEELLVEAKEGKVIDTKDAAKSSCGSCYLGDAFRCGTCPYLGMPAFKPGEKNSIRTIILAICQPLRMPRFHISSD</sequence>
<protein>
    <recommendedName>
        <fullName evidence="10">Anamorsin homolog</fullName>
    </recommendedName>
    <alternativeName>
        <fullName evidence="10">Fe-S cluster assembly protein DRE2 homolog</fullName>
    </alternativeName>
</protein>
<evidence type="ECO:0000256" key="4">
    <source>
        <dbReference type="ARBA" id="ARBA00022490"/>
    </source>
</evidence>
<evidence type="ECO:0000256" key="9">
    <source>
        <dbReference type="ARBA" id="ARBA00023128"/>
    </source>
</evidence>
<gene>
    <name evidence="12" type="ORF">NQ317_015782</name>
</gene>
<dbReference type="PANTHER" id="PTHR13273:SF14">
    <property type="entry name" value="ANAMORSIN"/>
    <property type="match status" value="1"/>
</dbReference>
<feature type="binding site" evidence="10">
    <location>
        <position position="177"/>
    </location>
    <ligand>
        <name>[2Fe-2S] cluster</name>
        <dbReference type="ChEBI" id="CHEBI:190135"/>
    </ligand>
</feature>
<comment type="function">
    <text evidence="10">Component of the cytosolic iron-sulfur (Fe-S) protein assembly (CIA) machinery. Required for the maturation of extramitochondrial Fe-S proteins. Part of an electron transfer chain functioning in an early step of cytosolic Fe-S biogenesis, facilitating the de novo assembly of a [4Fe-4S] cluster on the cytosolic Fe-S scaffold complex. Electrons are transferred from NADPH via a FAD- and FMN-containing diflavin oxidoreductase. Together with the diflavin oxidoreductase, also required for the assembly of the diferric tyrosyl radical cofactor of ribonucleotide reductase (RNR), probably by providing electrons for reduction during radical cofactor maturation in the catalytic small subunit.</text>
</comment>
<feature type="short sequence motif" description="Cx2C motif 2" evidence="10">
    <location>
        <begin position="228"/>
        <end position="231"/>
    </location>
</feature>
<keyword evidence="8 10" id="KW-0411">Iron-sulfur</keyword>
<evidence type="ECO:0000256" key="7">
    <source>
        <dbReference type="ARBA" id="ARBA00023004"/>
    </source>
</evidence>
<comment type="cofactor">
    <cofactor evidence="1 10">
        <name>[4Fe-4S] cluster</name>
        <dbReference type="ChEBI" id="CHEBI:49883"/>
    </cofactor>
</comment>
<dbReference type="Proteomes" id="UP001162164">
    <property type="component" value="Unassembled WGS sequence"/>
</dbReference>
<comment type="subcellular location">
    <subcellularLocation>
        <location evidence="10">Cytoplasm</location>
    </subcellularLocation>
    <subcellularLocation>
        <location evidence="10">Mitochondrion intermembrane space</location>
    </subcellularLocation>
</comment>
<dbReference type="EMBL" id="JAPWTJ010001287">
    <property type="protein sequence ID" value="KAJ8972877.1"/>
    <property type="molecule type" value="Genomic_DNA"/>
</dbReference>
<reference evidence="12" key="1">
    <citation type="journal article" date="2023" name="Insect Mol. Biol.">
        <title>Genome sequencing provides insights into the evolution of gene families encoding plant cell wall-degrading enzymes in longhorned beetles.</title>
        <authorList>
            <person name="Shin N.R."/>
            <person name="Okamura Y."/>
            <person name="Kirsch R."/>
            <person name="Pauchet Y."/>
        </authorList>
    </citation>
    <scope>NUCLEOTIDE SEQUENCE</scope>
    <source>
        <strain evidence="12">MMC_N1</strain>
    </source>
</reference>
<dbReference type="Pfam" id="PF05093">
    <property type="entry name" value="CIAPIN1"/>
    <property type="match status" value="1"/>
</dbReference>
<evidence type="ECO:0000256" key="2">
    <source>
        <dbReference type="ARBA" id="ARBA00008169"/>
    </source>
</evidence>
<dbReference type="InterPro" id="IPR029063">
    <property type="entry name" value="SAM-dependent_MTases_sf"/>
</dbReference>
<comment type="similarity">
    <text evidence="2 10">Belongs to the anamorsin family.</text>
</comment>
<feature type="binding site" evidence="10">
    <location>
        <position position="220"/>
    </location>
    <ligand>
        <name>[4Fe-4S] cluster</name>
        <dbReference type="ChEBI" id="CHEBI:49883"/>
    </ligand>
</feature>
<feature type="binding site" evidence="10">
    <location>
        <position position="231"/>
    </location>
    <ligand>
        <name>[4Fe-4S] cluster</name>
        <dbReference type="ChEBI" id="CHEBI:49883"/>
    </ligand>
</feature>
<comment type="domain">
    <text evidence="10">The C-terminal domain binds 2 Fe-S clusters but is otherwise mostly in an intrinsically disordered conformation.</text>
</comment>
<evidence type="ECO:0000256" key="10">
    <source>
        <dbReference type="HAMAP-Rule" id="MF_03115"/>
    </source>
</evidence>
<dbReference type="HAMAP" id="MF_03115">
    <property type="entry name" value="Anamorsin"/>
    <property type="match status" value="1"/>
</dbReference>
<keyword evidence="9 10" id="KW-0496">Mitochondrion</keyword>
<keyword evidence="5 10" id="KW-0001">2Fe-2S</keyword>
<evidence type="ECO:0000256" key="8">
    <source>
        <dbReference type="ARBA" id="ARBA00023014"/>
    </source>
</evidence>
<evidence type="ECO:0000256" key="3">
    <source>
        <dbReference type="ARBA" id="ARBA00022485"/>
    </source>
</evidence>
<comment type="caution">
    <text evidence="10">Lacks conserved residue(s) required for the propagation of feature annotation.</text>
</comment>
<accession>A0ABQ9J5S4</accession>